<evidence type="ECO:0000259" key="2">
    <source>
        <dbReference type="SMART" id="SM00912"/>
    </source>
</evidence>
<proteinExistence type="predicted"/>
<dbReference type="InterPro" id="IPR012334">
    <property type="entry name" value="Pectin_lyas_fold"/>
</dbReference>
<dbReference type="InterPro" id="IPR011050">
    <property type="entry name" value="Pectin_lyase_fold/virulence"/>
</dbReference>
<dbReference type="PANTHER" id="PTHR12338">
    <property type="entry name" value="AUTOTRANSPORTER"/>
    <property type="match status" value="1"/>
</dbReference>
<dbReference type="EMBL" id="CP023737">
    <property type="protein sequence ID" value="ATQ66861.1"/>
    <property type="molecule type" value="Genomic_DNA"/>
</dbReference>
<dbReference type="Pfam" id="PF12545">
    <property type="entry name" value="DUF3739"/>
    <property type="match status" value="1"/>
</dbReference>
<dbReference type="PANTHER" id="PTHR12338:SF5">
    <property type="entry name" value="ANTIGEN 43-RELATED"/>
    <property type="match status" value="1"/>
</dbReference>
<gene>
    <name evidence="3" type="ORF">CQW49_02340</name>
</gene>
<dbReference type="STRING" id="595536.GCA_000178815_00477"/>
<feature type="region of interest" description="Disordered" evidence="1">
    <location>
        <begin position="4065"/>
        <end position="4090"/>
    </location>
</feature>
<dbReference type="InterPro" id="IPR050909">
    <property type="entry name" value="Bact_Autotransporter_VF"/>
</dbReference>
<dbReference type="SUPFAM" id="SSF51126">
    <property type="entry name" value="Pectin lyase-like"/>
    <property type="match status" value="1"/>
</dbReference>
<dbReference type="Proteomes" id="UP000230709">
    <property type="component" value="Chromosome"/>
</dbReference>
<evidence type="ECO:0000256" key="1">
    <source>
        <dbReference type="SAM" id="MobiDB-lite"/>
    </source>
</evidence>
<dbReference type="KEGG" id="mtw:CQW49_02340"/>
<dbReference type="NCBIfam" id="TIGR01901">
    <property type="entry name" value="adhes_NPXG"/>
    <property type="match status" value="1"/>
</dbReference>
<dbReference type="SMART" id="SM00912">
    <property type="entry name" value="Haemagg_act"/>
    <property type="match status" value="1"/>
</dbReference>
<accession>A0A2D2CVM2</accession>
<protein>
    <recommendedName>
        <fullName evidence="2">Filamentous haemagglutinin FhaB/tRNA nuclease CdiA-like TPS domain-containing protein</fullName>
    </recommendedName>
</protein>
<feature type="domain" description="Filamentous haemagglutinin FhaB/tRNA nuclease CdiA-like TPS" evidence="2">
    <location>
        <begin position="148"/>
        <end position="255"/>
    </location>
</feature>
<dbReference type="RefSeq" id="WP_003609753.1">
    <property type="nucleotide sequence ID" value="NZ_ADVE02000001.1"/>
</dbReference>
<dbReference type="Gene3D" id="2.160.20.10">
    <property type="entry name" value="Single-stranded right-handed beta-helix, Pectin lyase-like"/>
    <property type="match status" value="2"/>
</dbReference>
<evidence type="ECO:0000313" key="3">
    <source>
        <dbReference type="EMBL" id="ATQ66861.1"/>
    </source>
</evidence>
<name>A0A2D2CVM2_METT3</name>
<dbReference type="InterPro" id="IPR008638">
    <property type="entry name" value="FhaB/CdiA-like_TPS"/>
</dbReference>
<organism evidence="3 4">
    <name type="scientific">Methylosinus trichosporium (strain ATCC 35070 / NCIMB 11131 / UNIQEM 75 / OB3b)</name>
    <dbReference type="NCBI Taxonomy" id="595536"/>
    <lineage>
        <taxon>Bacteria</taxon>
        <taxon>Pseudomonadati</taxon>
        <taxon>Pseudomonadota</taxon>
        <taxon>Alphaproteobacteria</taxon>
        <taxon>Hyphomicrobiales</taxon>
        <taxon>Methylocystaceae</taxon>
        <taxon>Methylosinus</taxon>
    </lineage>
</organism>
<feature type="compositionally biased region" description="Low complexity" evidence="1">
    <location>
        <begin position="4069"/>
        <end position="4082"/>
    </location>
</feature>
<reference evidence="4" key="1">
    <citation type="submission" date="2017-10" db="EMBL/GenBank/DDBJ databases">
        <title>Completed PacBio SMRT sequence of Methylosinus trichosporium OB3b reveals presence of a third large plasmid.</title>
        <authorList>
            <person name="Charles T.C."/>
            <person name="Lynch M.D.J."/>
            <person name="Heil J.R."/>
            <person name="Cheng J."/>
        </authorList>
    </citation>
    <scope>NUCLEOTIDE SEQUENCE [LARGE SCALE GENOMIC DNA]</scope>
    <source>
        <strain evidence="4">OB3b</strain>
    </source>
</reference>
<keyword evidence="4" id="KW-1185">Reference proteome</keyword>
<dbReference type="Pfam" id="PF05860">
    <property type="entry name" value="TPS"/>
    <property type="match status" value="1"/>
</dbReference>
<dbReference type="InterPro" id="IPR021026">
    <property type="entry name" value="Filamn_hemagglutn_DUF3739"/>
</dbReference>
<sequence length="4090" mass="411214">MTLRAHRHDAHRPAAFGQFRFAPLSRGRLLAGASAMALAVMVMRGFDVAAARPLGQGAGATAAPTVAIDATTAAAQQAAAIARQSQSTMTRATQAIQAMQAAQAAARAAAAGATTQPAIADGLGLGGGGVLPGLVRDPRATLNSSYWINADLPTQSVSNGKTEVTIKQNAAQAVMTWLYYNVSANTTVIYDQQGHADWVALNRIDATGAPSRILGQIKADGTVLLINPNGIIFGAGSQIDVHSLIASSLDIDGTAAASVFNGNAAYNKMTFDIEGLGAVTAFAPPNEAAANSNFVGSETGQGLFPIATLLGVTVGNSTRFSMGTMDGVTAAQRPGGGAIVVESGAALETSVNSTGDGGFVALLGTSVSNSGAITTKNGQIILAAQGSVLLSEPQSTATGVHTAIVVNQDFSAGQNPSNSTFSPPSLSGAGVVTNDGLLLAPSGAVTVYGERIEQEGVLAATTSVTRPGSITMSASGDVVFGANSVTAILPDEDSGTVPAGTATADYYASSLQPHIDISGDGVDFQSGSLLRAPGAAVAIHGSNSPVLLESGATIDVSGLADVQVPISNYLVTFVVTQNDVADSPLAAALVGTTVTIDTRLSGTRADGVSWVGSPVVDASGYATLIPKSIEEVLTVGGSLNVSGVTFIQQRGSIVDLSGGYVSYTGGAINTTRLVGADGRFYDIGAADPAIRYVGVAAAGGFTVAHSRWGVSETFINPLLNHPHYEDGYIAGASAGSLSISAVPILDGTIIARTVAGLRQRSNAIGGGATQQTSLEQLPAGASLTITGGGDYLLETSAQAGDDPYGLAGYSYGGDYSAPSTVALLTDRLSETGFGSITINGSGDIRPVVNMARGATLTVAAGGAVDLAGVQTIDGVINAAAGSITLTGSYNGASATSAPPPLVIGSNAVLNVRGLWVNDAGAVGDSLQGSAFVNGGSVSISTVASNYRLDANDDSQILDATQSIILSSGSVIDVSSGGYVGANGRLAFGADSLPLGRGGNLSLQTYVGGWVALNPQADVYNEHPTGGNLPNAATIVFGGTIRSEGLGVGGTFTLQAPTVTVDGETNAITSYTSGARSGEVVLPARFFADNGFSDYSLTSVYGSATVTAGTTVALRQTNYLTTDALTSLPTGADLREVATIGLAPDGLRNPVSFALQHVAYVYDESGPSATAGVRLDAGALIVAEAGLNAQASVKLESLGGSVTVLGSITAPGGEIDLRSERSNVSGTDRLEVTVGADAVLDVSGVFVRDPTQIAYRTGVALDGGSIDIFSERAIDVKRGARLLLDGTSTSVEIPSGSPFAGLVTQTIWSDGGSLTIDGPGSFAGTVSARGGAALASNGSLVVTAPTIIEQAGVVGVVISRYATEENFVIGVDTLNDSGFDSISLPDVSFVGSMSIATRGSLLLGGTLTSLIRSGDAPAKVEIDAGYVWLRESDVIPLNATTGRSSFDVSAQWIDIGTPDTTERDGGTQVAFRNFGSVSLTSADAIRLIGSNVSLPSNSYAGALSVVGDLTLRAAEIYPTSGTSFTLRASGKITVEQNGVASAPLSAGGAIILDARNIVQNGTLWAPFGQIVLGDATSTQSVTLGAGSLTSVSGAGLVVPYGYTVDGERWFVGATDYSTDYEGYRLTSSPTRAITLNGESVATRAGARLDLSGGGDFYASEFVAGVGGSRNVLAGSNVYALVPTSSSRVAAYDPTFAYSPVTGSDGGAVFDSSLLNATAGGAIYISGGNGVAAGYYTLMPGMYATLPGAYRVTLASSSSGSAASWSQTTMDGSIYMTGQLANLITGARSSQNVVFQLQAQSTWSRYSQIDITSGARYIQELALTAGTAVPALPVDGGALTFAARSELSIGGEFDFSAGVSPLASDVAGVGGQLAISAAKILVLASDKTAPQGRAGYLTIDADEISRVGATTVLIGGSSSVDSAGRLVVTSVATDVEIDTSAAHGLTAPELLVVTTGGGAGIVVDRASSIAAVGTAASGDRDIVVAGDGSLLRVSTGSMVAITRSNATEQNGAIVLADNVRIAANALTLDSSGSNRLGDQVALTAKAFDLSAKIIDFGGDGSSGGLVLSSAIVANFAGADSVRLRSASAINFHDAAGLSIGDAAHPIGEFSLDGGGLYGEGGSTSLFATNIVLTNTSGAATAANGLSGRNGLLTLDATQTITRAAGAMTANGFSRIDLAADQDIRFAGTGSLTAINGSGRADVALSSPNVIAMAGSAQSLIASGALTIRSTGAAAAVAPTEIGGSLSLTAASITSAGVLTALGGTLSLTATTGDVTLADGALADAAGTRITLGDVTQDTPGGTVRIIAQQGDVTIATGAKIDVSASGNGYAGGVYIATGGDGVTTLNGVFDASAQFKDSGGTFVLSTGHIVGDLPWNGFTRRFETAVGHGDLIVPEGVTLNSTEVRLVANSGSVIVNGAIDASGPTGGVIALYGAGVTDSAGVTTGGVTINAGARLLARYAAPSADDPGYANGEADLNRNGGSITLGVTGYWDGVTLNADGSERVTLAGSGRILVASGATIDVSAGEGGTGGTVSLRAPVVVGANGARDVNVSFYENASDSVIGASGVDLNAFAVWSTTDPTTAGGGRHFDGVIDPAGWFNANGTRIAGTTDETTGIFTPSGAVNADHVTFYQQTLLGFVNDPFGGANAAVEARFGANVRSALHVRPEIDLYNPSADINHGDITVASNWNFGAGSLASNGAFNLLYRTTNGGEPGTLVLRAVNNIDVNATITDGFYVRYDVGGSEATDAATLYNAELASGLYQTYLTMFSNGVLRYSASGLNDLVAAVASWADFGLTGPADSSAASADYFNLPQNVFDGLQFELRAPTVVAGSAQVVDQYNQYYAKYLDLFRAYETEITGLDKHGIDVNASNSDISGVTGGNIVSYADYSAIVSAVFGSVAIDPSTLALPTAPTTSSAYYNISDGLGAIQFAENGSATTSAADYATQWAAYFYSVINLNLVNSSQSTLVELLGNPTLASAAGADTANGVLTAIAVTPPYAPPAYTTLQPGYVSSTAPNPAHPADLIANNPAIYSVGNVAVTNTTSAASLMPASFGNSFSYDFVAGASFLSGNKASVDPNAVVSLTQTVDPTTPTASVVIDGHTSYVYSADAETSTTIHIPTLVRTGTGSITLTAAGNVQFVETVVQGAVYTAGVAATTPADYVAPSLTNAYLANPTGLLSTPAWGTGGGSVVVNAGGSIIGVASALESESWGDWFIHYGNSDGDGTPFSGCAGAATACQTAAYVNYATFFQQFGALGGGDITLRAGRDIIDVSASLPQTMLVAGGFTAADPAHAITYGGGNLLVQAGGDLNSSAFLVGRGAGRIEIGGSVQATTDNPIVGDESATSRPLLLAVQEGYISVVAKGDLTLGTLLDPTTTRQSDPDLLTYVQSLTPNALLPGFDGADNLLWGSSFTSYGARAGLSLVSVAGNVDALTLSVDNTLPDSSTVVASSSLLPPSLSVAALQGDVTIGSGDARMMLAYPTDNAGHDSASLTLAAAGSINVDLTLDAPTAAVVGSATNEANYVNPLGLSSYTLAPTAWTTSAPVLVSAGVDLDGSLSVDRPTQLRVGRDIGSDNFTFTGVNFTDTDVTSVVAGRDIGGAYHLYGPGALLMQAGRNIRRPLNASADSVFSIYTIGNGSGGALADGVVPTLHSYLPDKGASIFVLYGVASGVDYDKATRLYVDPASAATSGVDLLSYISASLGETREAAWTSFQSLSAARQHLLIDEALLSFRYDQAIKLYVDPASAGTGGVDFLTFIAKSLGQSREAAWSSFQSLSETRRRLLVDEAFLSFLTSVVTDYGNASSPYYQTYARAYAVIDTLFPKSERDDPAAVGRLVTPYSLIETQAGGDINIIGPVGGIRVGSAGRDTLTPDEEGILTLRGGSIRIYTDQTVLVNQSRVMTQQGGNVEIFSGNGDIDAGSGPKTYVANPVLSKVCNYATGYCAVNPQGLVTGAGIGAIVTLPTQDPSLSNAVLSAPRGTVDAGAAGIRVSGNIVIVAQTVLNGSNISIGGSASGLPTSASSANVGALTAASSTAGAAAKSVATPQAGAGGSDAPSIITVEVLGYGGSENDAEGAGASAPASAGGAEDQKRRRR</sequence>
<evidence type="ECO:0000313" key="4">
    <source>
        <dbReference type="Proteomes" id="UP000230709"/>
    </source>
</evidence>